<comment type="caution">
    <text evidence="2">The sequence shown here is derived from an EMBL/GenBank/DDBJ whole genome shotgun (WGS) entry which is preliminary data.</text>
</comment>
<evidence type="ECO:0000256" key="1">
    <source>
        <dbReference type="SAM" id="MobiDB-lite"/>
    </source>
</evidence>
<reference evidence="2 3" key="1">
    <citation type="submission" date="2017-08" db="EMBL/GenBank/DDBJ databases">
        <title>Draft Genome Sequence of Loktanella cinnabarina Strain XM1, Isolated from Coastal Surface Water.</title>
        <authorList>
            <person name="Ma R."/>
            <person name="Wang J."/>
            <person name="Wang Q."/>
            <person name="Ma Z."/>
            <person name="Li J."/>
            <person name="Chen L."/>
        </authorList>
    </citation>
    <scope>NUCLEOTIDE SEQUENCE [LARGE SCALE GENOMIC DNA]</scope>
    <source>
        <strain evidence="2 3">XM1</strain>
    </source>
</reference>
<accession>A0A2G1MCF7</accession>
<dbReference type="OrthoDB" id="7872079at2"/>
<protein>
    <submittedName>
        <fullName evidence="2">Uncharacterized protein</fullName>
    </submittedName>
</protein>
<dbReference type="AlphaFoldDB" id="A0A2G1MCF7"/>
<name>A0A2G1MCF7_9RHOB</name>
<gene>
    <name evidence="2" type="ORF">CJ301_16980</name>
</gene>
<organism evidence="2 3">
    <name type="scientific">Limimaricola cinnabarinus</name>
    <dbReference type="NCBI Taxonomy" id="1125964"/>
    <lineage>
        <taxon>Bacteria</taxon>
        <taxon>Pseudomonadati</taxon>
        <taxon>Pseudomonadota</taxon>
        <taxon>Alphaproteobacteria</taxon>
        <taxon>Rhodobacterales</taxon>
        <taxon>Paracoccaceae</taxon>
        <taxon>Limimaricola</taxon>
    </lineage>
</organism>
<feature type="region of interest" description="Disordered" evidence="1">
    <location>
        <begin position="115"/>
        <end position="149"/>
    </location>
</feature>
<feature type="compositionally biased region" description="Basic and acidic residues" evidence="1">
    <location>
        <begin position="121"/>
        <end position="142"/>
    </location>
</feature>
<evidence type="ECO:0000313" key="2">
    <source>
        <dbReference type="EMBL" id="PHP26342.1"/>
    </source>
</evidence>
<dbReference type="RefSeq" id="WP_099278548.1">
    <property type="nucleotide sequence ID" value="NZ_KZ304982.1"/>
</dbReference>
<dbReference type="EMBL" id="NQWH01000042">
    <property type="protein sequence ID" value="PHP26342.1"/>
    <property type="molecule type" value="Genomic_DNA"/>
</dbReference>
<sequence length="149" mass="16743">MTKFLDPKLATSKTSRKKRMQIEDIPDEAAALRIAAIMQRSAKKKVEKANNEARLRAKAINTTIPDFIAALDEDALAPFFFALERLATAANRRRIASHPLRPEIVHEMHIEADEEEAAAEEAERMEQIKLQKEHGKTDDGTLREAGPTN</sequence>
<keyword evidence="3" id="KW-1185">Reference proteome</keyword>
<proteinExistence type="predicted"/>
<dbReference type="Proteomes" id="UP000221860">
    <property type="component" value="Unassembled WGS sequence"/>
</dbReference>
<evidence type="ECO:0000313" key="3">
    <source>
        <dbReference type="Proteomes" id="UP000221860"/>
    </source>
</evidence>